<organism evidence="2 3">
    <name type="scientific">Pendulispora rubella</name>
    <dbReference type="NCBI Taxonomy" id="2741070"/>
    <lineage>
        <taxon>Bacteria</taxon>
        <taxon>Pseudomonadati</taxon>
        <taxon>Myxococcota</taxon>
        <taxon>Myxococcia</taxon>
        <taxon>Myxococcales</taxon>
        <taxon>Sorangiineae</taxon>
        <taxon>Pendulisporaceae</taxon>
        <taxon>Pendulispora</taxon>
    </lineage>
</organism>
<dbReference type="Proteomes" id="UP001374803">
    <property type="component" value="Chromosome"/>
</dbReference>
<dbReference type="EMBL" id="CP089983">
    <property type="protein sequence ID" value="WXB06787.1"/>
    <property type="molecule type" value="Genomic_DNA"/>
</dbReference>
<accession>A0ABZ2L783</accession>
<dbReference type="RefSeq" id="WP_394836444.1">
    <property type="nucleotide sequence ID" value="NZ_CP089983.1"/>
</dbReference>
<dbReference type="PANTHER" id="PTHR43591:SF24">
    <property type="entry name" value="2-METHOXY-6-POLYPRENYL-1,4-BENZOQUINOL METHYLASE, MITOCHONDRIAL"/>
    <property type="match status" value="1"/>
</dbReference>
<protein>
    <submittedName>
        <fullName evidence="2">Class I SAM-dependent methyltransferase</fullName>
    </submittedName>
</protein>
<keyword evidence="3" id="KW-1185">Reference proteome</keyword>
<gene>
    <name evidence="2" type="ORF">LVJ94_06005</name>
</gene>
<dbReference type="CDD" id="cd02440">
    <property type="entry name" value="AdoMet_MTases"/>
    <property type="match status" value="1"/>
</dbReference>
<dbReference type="GO" id="GO:0032259">
    <property type="term" value="P:methylation"/>
    <property type="evidence" value="ECO:0007669"/>
    <property type="project" value="UniProtKB-KW"/>
</dbReference>
<feature type="domain" description="Methyltransferase type 11" evidence="1">
    <location>
        <begin position="45"/>
        <end position="140"/>
    </location>
</feature>
<name>A0ABZ2L783_9BACT</name>
<evidence type="ECO:0000313" key="3">
    <source>
        <dbReference type="Proteomes" id="UP001374803"/>
    </source>
</evidence>
<dbReference type="InterPro" id="IPR029063">
    <property type="entry name" value="SAM-dependent_MTases_sf"/>
</dbReference>
<reference evidence="2" key="1">
    <citation type="submission" date="2021-12" db="EMBL/GenBank/DDBJ databases">
        <title>Discovery of the Pendulisporaceae a myxobacterial family with distinct sporulation behavior and unique specialized metabolism.</title>
        <authorList>
            <person name="Garcia R."/>
            <person name="Popoff A."/>
            <person name="Bader C.D."/>
            <person name="Loehr J."/>
            <person name="Walesch S."/>
            <person name="Walt C."/>
            <person name="Boldt J."/>
            <person name="Bunk B."/>
            <person name="Haeckl F.J.F.P.J."/>
            <person name="Gunesch A.P."/>
            <person name="Birkelbach J."/>
            <person name="Nuebel U."/>
            <person name="Pietschmann T."/>
            <person name="Bach T."/>
            <person name="Mueller R."/>
        </authorList>
    </citation>
    <scope>NUCLEOTIDE SEQUENCE</scope>
    <source>
        <strain evidence="2">MSr11367</strain>
    </source>
</reference>
<dbReference type="GO" id="GO:0008168">
    <property type="term" value="F:methyltransferase activity"/>
    <property type="evidence" value="ECO:0007669"/>
    <property type="project" value="UniProtKB-KW"/>
</dbReference>
<dbReference type="SUPFAM" id="SSF53335">
    <property type="entry name" value="S-adenosyl-L-methionine-dependent methyltransferases"/>
    <property type="match status" value="1"/>
</dbReference>
<proteinExistence type="predicted"/>
<dbReference type="Gene3D" id="3.40.50.150">
    <property type="entry name" value="Vaccinia Virus protein VP39"/>
    <property type="match status" value="1"/>
</dbReference>
<dbReference type="PANTHER" id="PTHR43591">
    <property type="entry name" value="METHYLTRANSFERASE"/>
    <property type="match status" value="1"/>
</dbReference>
<keyword evidence="2" id="KW-0489">Methyltransferase</keyword>
<dbReference type="Pfam" id="PF08241">
    <property type="entry name" value="Methyltransf_11"/>
    <property type="match status" value="1"/>
</dbReference>
<keyword evidence="2" id="KW-0808">Transferase</keyword>
<dbReference type="InterPro" id="IPR013216">
    <property type="entry name" value="Methyltransf_11"/>
</dbReference>
<evidence type="ECO:0000313" key="2">
    <source>
        <dbReference type="EMBL" id="WXB06787.1"/>
    </source>
</evidence>
<sequence>MGPIAQFKEDAKLAWSTFAATETISGSVAPQLVRFAGIADGTSVLDVGCGTGVVALTAARVGARVTGLDLTPELLQHAKENARTMRVDIDWHEGDVEALPFDDGRFEIVVSQFGHMFAPRPNVALREMLRVLRPGGVIAFSTWPPDVFTGKMFALVAGYAPPPPAGVASPLQWGDPTVVRERLGSAVKDICFDRGTMRMQILSPQHHREFMERHIGPVNKLVRALEASDKQRLAEFRREFEELSSVYFEDNHVRQDFLMTRAVKV</sequence>
<evidence type="ECO:0000259" key="1">
    <source>
        <dbReference type="Pfam" id="PF08241"/>
    </source>
</evidence>